<sequence>MNKNIAVFCGSRFGNVPEWKDWAYDLGQGIAQRGWGLVFGGGSRGLMGQVSDGVFQNQGRVTGVIPENLLSEKPNKELLSELHFVKTMGERKQLMGQLSDAFVIIPGGVGTFDELFDVWATAQIGSHQKSIILANWSGYYDPLIQFLQHSLDNGFIMDSHFEKIQIVTNVEDIFSKLQTS</sequence>
<reference evidence="4 5" key="1">
    <citation type="submission" date="2017-04" db="EMBL/GenBank/DDBJ databases">
        <authorList>
            <person name="Afonso C.L."/>
            <person name="Miller P.J."/>
            <person name="Scott M.A."/>
            <person name="Spackman E."/>
            <person name="Goraichik I."/>
            <person name="Dimitrov K.M."/>
            <person name="Suarez D.L."/>
            <person name="Swayne D.E."/>
        </authorList>
    </citation>
    <scope>NUCLEOTIDE SEQUENCE [LARGE SCALE GENOMIC DNA]</scope>
    <source>
        <strain evidence="4 5">VK13</strain>
    </source>
</reference>
<accession>A0A1W1ZSL2</accession>
<dbReference type="SUPFAM" id="SSF102405">
    <property type="entry name" value="MCP/YpsA-like"/>
    <property type="match status" value="1"/>
</dbReference>
<dbReference type="InterPro" id="IPR031100">
    <property type="entry name" value="LOG_fam"/>
</dbReference>
<keyword evidence="3" id="KW-0378">Hydrolase</keyword>
<keyword evidence="3" id="KW-0203">Cytokinin biosynthesis</keyword>
<dbReference type="OrthoDB" id="9801098at2"/>
<protein>
    <recommendedName>
        <fullName evidence="3">Cytokinin riboside 5'-monophosphate phosphoribohydrolase</fullName>
        <ecNumber evidence="3">3.2.2.n1</ecNumber>
    </recommendedName>
</protein>
<keyword evidence="5" id="KW-1185">Reference proteome</keyword>
<proteinExistence type="inferred from homology"/>
<name>A0A1W1ZSL2_9BURK</name>
<dbReference type="Proteomes" id="UP000192708">
    <property type="component" value="Unassembled WGS sequence"/>
</dbReference>
<dbReference type="AlphaFoldDB" id="A0A1W1ZSL2"/>
<evidence type="ECO:0000256" key="2">
    <source>
        <dbReference type="ARBA" id="ARBA00006763"/>
    </source>
</evidence>
<evidence type="ECO:0000256" key="3">
    <source>
        <dbReference type="RuleBase" id="RU363015"/>
    </source>
</evidence>
<dbReference type="STRING" id="1938817.SAMN06296008_106100"/>
<dbReference type="RefSeq" id="WP_084283430.1">
    <property type="nucleotide sequence ID" value="NZ_FWXJ01000006.1"/>
</dbReference>
<dbReference type="PANTHER" id="PTHR31223:SF70">
    <property type="entry name" value="LOG FAMILY PROTEIN YJL055W"/>
    <property type="match status" value="1"/>
</dbReference>
<dbReference type="GO" id="GO:0009691">
    <property type="term" value="P:cytokinin biosynthetic process"/>
    <property type="evidence" value="ECO:0007669"/>
    <property type="project" value="UniProtKB-UniRule"/>
</dbReference>
<comment type="catalytic activity">
    <reaction evidence="1">
        <text>AMP + H2O = D-ribose 5-phosphate + adenine</text>
        <dbReference type="Rhea" id="RHEA:20129"/>
        <dbReference type="ChEBI" id="CHEBI:15377"/>
        <dbReference type="ChEBI" id="CHEBI:16708"/>
        <dbReference type="ChEBI" id="CHEBI:78346"/>
        <dbReference type="ChEBI" id="CHEBI:456215"/>
        <dbReference type="EC" id="3.2.2.4"/>
    </reaction>
</comment>
<dbReference type="GO" id="GO:0008714">
    <property type="term" value="F:AMP nucleosidase activity"/>
    <property type="evidence" value="ECO:0007669"/>
    <property type="project" value="UniProtKB-EC"/>
</dbReference>
<evidence type="ECO:0000256" key="1">
    <source>
        <dbReference type="ARBA" id="ARBA00000274"/>
    </source>
</evidence>
<organism evidence="4 5">
    <name type="scientific">Polynucleobacter kasalickyi</name>
    <dbReference type="NCBI Taxonomy" id="1938817"/>
    <lineage>
        <taxon>Bacteria</taxon>
        <taxon>Pseudomonadati</taxon>
        <taxon>Pseudomonadota</taxon>
        <taxon>Betaproteobacteria</taxon>
        <taxon>Burkholderiales</taxon>
        <taxon>Burkholderiaceae</taxon>
        <taxon>Polynucleobacter</taxon>
    </lineage>
</organism>
<comment type="similarity">
    <text evidence="2 3">Belongs to the LOG family.</text>
</comment>
<evidence type="ECO:0000313" key="5">
    <source>
        <dbReference type="Proteomes" id="UP000192708"/>
    </source>
</evidence>
<dbReference type="PANTHER" id="PTHR31223">
    <property type="entry name" value="LOG FAMILY PROTEIN YJL055W"/>
    <property type="match status" value="1"/>
</dbReference>
<dbReference type="EMBL" id="FWXJ01000006">
    <property type="protein sequence ID" value="SMC51397.1"/>
    <property type="molecule type" value="Genomic_DNA"/>
</dbReference>
<dbReference type="GO" id="GO:0005829">
    <property type="term" value="C:cytosol"/>
    <property type="evidence" value="ECO:0007669"/>
    <property type="project" value="TreeGrafter"/>
</dbReference>
<dbReference type="Gene3D" id="3.40.50.450">
    <property type="match status" value="1"/>
</dbReference>
<dbReference type="Pfam" id="PF03641">
    <property type="entry name" value="Lysine_decarbox"/>
    <property type="match status" value="1"/>
</dbReference>
<dbReference type="NCBIfam" id="TIGR00730">
    <property type="entry name" value="Rossman fold protein, TIGR00730 family"/>
    <property type="match status" value="1"/>
</dbReference>
<dbReference type="EC" id="3.2.2.n1" evidence="3"/>
<gene>
    <name evidence="4" type="ORF">SAMN06296008_106100</name>
</gene>
<evidence type="ECO:0000313" key="4">
    <source>
        <dbReference type="EMBL" id="SMC51397.1"/>
    </source>
</evidence>
<dbReference type="InterPro" id="IPR005269">
    <property type="entry name" value="LOG"/>
</dbReference>